<gene>
    <name evidence="5" type="ORF">FC15_GL000081</name>
</gene>
<keyword evidence="2" id="KW-0238">DNA-binding</keyword>
<dbReference type="PANTHER" id="PTHR30146:SF105">
    <property type="entry name" value="CATABOLITE CONTROL PROTEIN B"/>
    <property type="match status" value="1"/>
</dbReference>
<keyword evidence="6" id="KW-1185">Reference proteome</keyword>
<dbReference type="SUPFAM" id="SSF53822">
    <property type="entry name" value="Periplasmic binding protein-like I"/>
    <property type="match status" value="1"/>
</dbReference>
<dbReference type="GO" id="GO:0003700">
    <property type="term" value="F:DNA-binding transcription factor activity"/>
    <property type="evidence" value="ECO:0007669"/>
    <property type="project" value="TreeGrafter"/>
</dbReference>
<dbReference type="Gene3D" id="1.10.260.40">
    <property type="entry name" value="lambda repressor-like DNA-binding domains"/>
    <property type="match status" value="1"/>
</dbReference>
<evidence type="ECO:0000256" key="2">
    <source>
        <dbReference type="ARBA" id="ARBA00023125"/>
    </source>
</evidence>
<dbReference type="PROSITE" id="PS50932">
    <property type="entry name" value="HTH_LACI_2"/>
    <property type="match status" value="1"/>
</dbReference>
<dbReference type="RefSeq" id="WP_057824963.1">
    <property type="nucleotide sequence ID" value="NZ_AZFX01000064.1"/>
</dbReference>
<accession>A0A0R1W3D0</accession>
<dbReference type="SUPFAM" id="SSF47413">
    <property type="entry name" value="lambda repressor-like DNA-binding domains"/>
    <property type="match status" value="1"/>
</dbReference>
<evidence type="ECO:0000313" key="6">
    <source>
        <dbReference type="Proteomes" id="UP000051315"/>
    </source>
</evidence>
<keyword evidence="1" id="KW-0805">Transcription regulation</keyword>
<protein>
    <submittedName>
        <fullName evidence="5">LacI family sugar-binding transcriptional regulator</fullName>
    </submittedName>
</protein>
<keyword evidence="3" id="KW-0804">Transcription</keyword>
<proteinExistence type="predicted"/>
<dbReference type="InterPro" id="IPR000843">
    <property type="entry name" value="HTH_LacI"/>
</dbReference>
<dbReference type="InterPro" id="IPR046335">
    <property type="entry name" value="LacI/GalR-like_sensor"/>
</dbReference>
<dbReference type="Pfam" id="PF00356">
    <property type="entry name" value="LacI"/>
    <property type="match status" value="1"/>
</dbReference>
<evidence type="ECO:0000313" key="5">
    <source>
        <dbReference type="EMBL" id="KRM08956.1"/>
    </source>
</evidence>
<comment type="caution">
    <text evidence="5">The sequence shown here is derived from an EMBL/GenBank/DDBJ whole genome shotgun (WGS) entry which is preliminary data.</text>
</comment>
<dbReference type="OrthoDB" id="9798934at2"/>
<sequence>MTATIFDIAKLAQTSKSTVSRVISGNGYVKAETRERVLQAIHELNYVPNQIARDLKYQRTQTIGFLTNTYYTNVGDFIRAFASIAKQYHYQTSIYLVDNEEDELNTLNLLVTHQIDGAFLLSKVNDWQKITPYTRFGPIATWRRLDSAQIYSSYVDHYPLYLRAMTYLKQQGVHKIGHIFNDRASINTIARLEAVKTFEIENPTIDQTWRQFFWTVEGAGEMAAAQWLKQDNPPEAVITYSDYVAVYFIKCLRAAGYRVPEDCQVIGFENDTFGRLFDLTTFDPHVDLQAANSFYYLYNQINHVHLPYQKIEPEMIIRKTC</sequence>
<evidence type="ECO:0000256" key="3">
    <source>
        <dbReference type="ARBA" id="ARBA00023163"/>
    </source>
</evidence>
<dbReference type="CDD" id="cd01392">
    <property type="entry name" value="HTH_LacI"/>
    <property type="match status" value="1"/>
</dbReference>
<reference evidence="5 6" key="1">
    <citation type="journal article" date="2015" name="Genome Announc.">
        <title>Expanding the biotechnology potential of lactobacilli through comparative genomics of 213 strains and associated genera.</title>
        <authorList>
            <person name="Sun Z."/>
            <person name="Harris H.M."/>
            <person name="McCann A."/>
            <person name="Guo C."/>
            <person name="Argimon S."/>
            <person name="Zhang W."/>
            <person name="Yang X."/>
            <person name="Jeffery I.B."/>
            <person name="Cooney J.C."/>
            <person name="Kagawa T.F."/>
            <person name="Liu W."/>
            <person name="Song Y."/>
            <person name="Salvetti E."/>
            <person name="Wrobel A."/>
            <person name="Rasinkangas P."/>
            <person name="Parkhill J."/>
            <person name="Rea M.C."/>
            <person name="O'Sullivan O."/>
            <person name="Ritari J."/>
            <person name="Douillard F.P."/>
            <person name="Paul Ross R."/>
            <person name="Yang R."/>
            <person name="Briner A.E."/>
            <person name="Felis G.E."/>
            <person name="de Vos W.M."/>
            <person name="Barrangou R."/>
            <person name="Klaenhammer T.R."/>
            <person name="Caufield P.W."/>
            <person name="Cui Y."/>
            <person name="Zhang H."/>
            <person name="O'Toole P.W."/>
        </authorList>
    </citation>
    <scope>NUCLEOTIDE SEQUENCE [LARGE SCALE GENOMIC DNA]</scope>
    <source>
        <strain evidence="5 6">DSM 17758</strain>
    </source>
</reference>
<evidence type="ECO:0000256" key="1">
    <source>
        <dbReference type="ARBA" id="ARBA00023015"/>
    </source>
</evidence>
<dbReference type="SMART" id="SM00354">
    <property type="entry name" value="HTH_LACI"/>
    <property type="match status" value="1"/>
</dbReference>
<dbReference type="PANTHER" id="PTHR30146">
    <property type="entry name" value="LACI-RELATED TRANSCRIPTIONAL REPRESSOR"/>
    <property type="match status" value="1"/>
</dbReference>
<dbReference type="InterPro" id="IPR028082">
    <property type="entry name" value="Peripla_BP_I"/>
</dbReference>
<dbReference type="InterPro" id="IPR010982">
    <property type="entry name" value="Lambda_DNA-bd_dom_sf"/>
</dbReference>
<organism evidence="5 6">
    <name type="scientific">Lapidilactobacillus concavus DSM 17758</name>
    <dbReference type="NCBI Taxonomy" id="1423735"/>
    <lineage>
        <taxon>Bacteria</taxon>
        <taxon>Bacillati</taxon>
        <taxon>Bacillota</taxon>
        <taxon>Bacilli</taxon>
        <taxon>Lactobacillales</taxon>
        <taxon>Lactobacillaceae</taxon>
        <taxon>Lapidilactobacillus</taxon>
    </lineage>
</organism>
<dbReference type="Pfam" id="PF13377">
    <property type="entry name" value="Peripla_BP_3"/>
    <property type="match status" value="1"/>
</dbReference>
<dbReference type="AlphaFoldDB" id="A0A0R1W3D0"/>
<dbReference type="Proteomes" id="UP000051315">
    <property type="component" value="Unassembled WGS sequence"/>
</dbReference>
<dbReference type="EMBL" id="AZFX01000064">
    <property type="protein sequence ID" value="KRM08956.1"/>
    <property type="molecule type" value="Genomic_DNA"/>
</dbReference>
<dbReference type="PATRIC" id="fig|1423735.3.peg.83"/>
<dbReference type="Gene3D" id="3.40.50.2300">
    <property type="match status" value="2"/>
</dbReference>
<dbReference type="STRING" id="1423735.FC15_GL000081"/>
<evidence type="ECO:0000259" key="4">
    <source>
        <dbReference type="PROSITE" id="PS50932"/>
    </source>
</evidence>
<feature type="domain" description="HTH lacI-type" evidence="4">
    <location>
        <begin position="3"/>
        <end position="57"/>
    </location>
</feature>
<dbReference type="GO" id="GO:0000976">
    <property type="term" value="F:transcription cis-regulatory region binding"/>
    <property type="evidence" value="ECO:0007669"/>
    <property type="project" value="TreeGrafter"/>
</dbReference>
<name>A0A0R1W3D0_9LACO</name>